<dbReference type="NCBIfam" id="NF001159">
    <property type="entry name" value="PRK00150.1-3"/>
    <property type="match status" value="1"/>
</dbReference>
<dbReference type="CDD" id="cd00487">
    <property type="entry name" value="Pep_deformylase"/>
    <property type="match status" value="1"/>
</dbReference>
<keyword evidence="3" id="KW-0378">Hydrolase</keyword>
<evidence type="ECO:0000256" key="1">
    <source>
        <dbReference type="ARBA" id="ARBA00010759"/>
    </source>
</evidence>
<dbReference type="PIRSF" id="PIRSF004749">
    <property type="entry name" value="Pep_def"/>
    <property type="match status" value="1"/>
</dbReference>
<dbReference type="NCBIfam" id="TIGR00079">
    <property type="entry name" value="pept_deformyl"/>
    <property type="match status" value="1"/>
</dbReference>
<dbReference type="Gene3D" id="3.90.45.10">
    <property type="entry name" value="Peptide deformylase"/>
    <property type="match status" value="1"/>
</dbReference>
<dbReference type="HAMAP" id="MF_00163">
    <property type="entry name" value="Pep_deformylase"/>
    <property type="match status" value="1"/>
</dbReference>
<dbReference type="InterPro" id="IPR023635">
    <property type="entry name" value="Peptide_deformylase"/>
</dbReference>
<accession>A0A1M6LEP9</accession>
<evidence type="ECO:0000313" key="4">
    <source>
        <dbReference type="EMBL" id="SHJ69693.1"/>
    </source>
</evidence>
<dbReference type="Pfam" id="PF01327">
    <property type="entry name" value="Pep_deformylase"/>
    <property type="match status" value="1"/>
</dbReference>
<dbReference type="EMBL" id="FRAD01000005">
    <property type="protein sequence ID" value="SHJ69693.1"/>
    <property type="molecule type" value="Genomic_DNA"/>
</dbReference>
<proteinExistence type="inferred from homology"/>
<dbReference type="SUPFAM" id="SSF56420">
    <property type="entry name" value="Peptide deformylase"/>
    <property type="match status" value="1"/>
</dbReference>
<name>A0A1M6LEP9_9CLOT</name>
<dbReference type="Proteomes" id="UP000183952">
    <property type="component" value="Unassembled WGS sequence"/>
</dbReference>
<feature type="active site" evidence="3">
    <location>
        <position position="135"/>
    </location>
</feature>
<evidence type="ECO:0000313" key="5">
    <source>
        <dbReference type="Proteomes" id="UP000183952"/>
    </source>
</evidence>
<gene>
    <name evidence="3" type="primary">def</name>
    <name evidence="4" type="ORF">SAMN02745248_00733</name>
</gene>
<keyword evidence="3" id="KW-0648">Protein biosynthesis</keyword>
<comment type="cofactor">
    <cofactor evidence="3">
        <name>Fe(2+)</name>
        <dbReference type="ChEBI" id="CHEBI:29033"/>
    </cofactor>
    <text evidence="3">Binds 1 Fe(2+) ion.</text>
</comment>
<dbReference type="PANTHER" id="PTHR10458">
    <property type="entry name" value="PEPTIDE DEFORMYLASE"/>
    <property type="match status" value="1"/>
</dbReference>
<comment type="similarity">
    <text evidence="1 3">Belongs to the polypeptide deformylase family.</text>
</comment>
<keyword evidence="3" id="KW-0479">Metal-binding</keyword>
<dbReference type="PANTHER" id="PTHR10458:SF22">
    <property type="entry name" value="PEPTIDE DEFORMYLASE"/>
    <property type="match status" value="1"/>
</dbReference>
<comment type="catalytic activity">
    <reaction evidence="3">
        <text>N-terminal N-formyl-L-methionyl-[peptide] + H2O = N-terminal L-methionyl-[peptide] + formate</text>
        <dbReference type="Rhea" id="RHEA:24420"/>
        <dbReference type="Rhea" id="RHEA-COMP:10639"/>
        <dbReference type="Rhea" id="RHEA-COMP:10640"/>
        <dbReference type="ChEBI" id="CHEBI:15377"/>
        <dbReference type="ChEBI" id="CHEBI:15740"/>
        <dbReference type="ChEBI" id="CHEBI:49298"/>
        <dbReference type="ChEBI" id="CHEBI:64731"/>
        <dbReference type="EC" id="3.5.1.88"/>
    </reaction>
</comment>
<feature type="binding site" evidence="3">
    <location>
        <position position="92"/>
    </location>
    <ligand>
        <name>Fe cation</name>
        <dbReference type="ChEBI" id="CHEBI:24875"/>
    </ligand>
</feature>
<keyword evidence="5" id="KW-1185">Reference proteome</keyword>
<keyword evidence="2 3" id="KW-0408">Iron</keyword>
<dbReference type="EC" id="3.5.1.88" evidence="3"/>
<dbReference type="GO" id="GO:0042586">
    <property type="term" value="F:peptide deformylase activity"/>
    <property type="evidence" value="ECO:0007669"/>
    <property type="project" value="UniProtKB-UniRule"/>
</dbReference>
<protein>
    <recommendedName>
        <fullName evidence="3">Peptide deformylase</fullName>
        <shortName evidence="3">PDF</shortName>
        <ecNumber evidence="3">3.5.1.88</ecNumber>
    </recommendedName>
    <alternativeName>
        <fullName evidence="3">Polypeptide deformylase</fullName>
    </alternativeName>
</protein>
<evidence type="ECO:0000256" key="3">
    <source>
        <dbReference type="HAMAP-Rule" id="MF_00163"/>
    </source>
</evidence>
<dbReference type="InterPro" id="IPR036821">
    <property type="entry name" value="Peptide_deformylase_sf"/>
</dbReference>
<reference evidence="4 5" key="1">
    <citation type="submission" date="2016-11" db="EMBL/GenBank/DDBJ databases">
        <authorList>
            <person name="Jaros S."/>
            <person name="Januszkiewicz K."/>
            <person name="Wedrychowicz H."/>
        </authorList>
    </citation>
    <scope>NUCLEOTIDE SEQUENCE [LARGE SCALE GENOMIC DNA]</scope>
    <source>
        <strain evidence="4 5">DSM 3090</strain>
    </source>
</reference>
<dbReference type="AlphaFoldDB" id="A0A1M6LEP9"/>
<dbReference type="PRINTS" id="PR01576">
    <property type="entry name" value="PDEFORMYLASE"/>
</dbReference>
<organism evidence="4 5">
    <name type="scientific">Hathewaya proteolytica DSM 3090</name>
    <dbReference type="NCBI Taxonomy" id="1121331"/>
    <lineage>
        <taxon>Bacteria</taxon>
        <taxon>Bacillati</taxon>
        <taxon>Bacillota</taxon>
        <taxon>Clostridia</taxon>
        <taxon>Eubacteriales</taxon>
        <taxon>Clostridiaceae</taxon>
        <taxon>Hathewaya</taxon>
    </lineage>
</organism>
<dbReference type="GO" id="GO:0046872">
    <property type="term" value="F:metal ion binding"/>
    <property type="evidence" value="ECO:0007669"/>
    <property type="project" value="UniProtKB-KW"/>
</dbReference>
<evidence type="ECO:0000256" key="2">
    <source>
        <dbReference type="ARBA" id="ARBA00023004"/>
    </source>
</evidence>
<dbReference type="STRING" id="1121331.SAMN02745248_00733"/>
<dbReference type="GO" id="GO:0006412">
    <property type="term" value="P:translation"/>
    <property type="evidence" value="ECO:0007669"/>
    <property type="project" value="UniProtKB-UniRule"/>
</dbReference>
<sequence length="157" mass="17660">MLMTIRKILTFDEPQLHKKCEKVKTIDNHILEIIEDLKDTLYNSDGVGLAAPQIGELHRIVLIDMRDGSEPILILNPKIISQSGTVTGYEGCLSYPGYTGEVVRPKAVTVFGNDVNGKKVSYKATGMLARCFCHELDHLDGIVYTDRTKFVYRDDEE</sequence>
<comment type="function">
    <text evidence="3">Removes the formyl group from the N-terminal Met of newly synthesized proteins. Requires at least a dipeptide for an efficient rate of reaction. N-terminal L-methionine is a prerequisite for activity but the enzyme has broad specificity at other positions.</text>
</comment>
<feature type="binding site" evidence="3">
    <location>
        <position position="138"/>
    </location>
    <ligand>
        <name>Fe cation</name>
        <dbReference type="ChEBI" id="CHEBI:24875"/>
    </ligand>
</feature>
<feature type="binding site" evidence="3">
    <location>
        <position position="134"/>
    </location>
    <ligand>
        <name>Fe cation</name>
        <dbReference type="ChEBI" id="CHEBI:24875"/>
    </ligand>
</feature>